<name>A0A0M9GD18_9PSED</name>
<dbReference type="EMBL" id="JSYZ01000023">
    <property type="protein sequence ID" value="KPA88090.1"/>
    <property type="molecule type" value="Genomic_DNA"/>
</dbReference>
<keyword evidence="2" id="KW-1185">Reference proteome</keyword>
<dbReference type="OrthoDB" id="6864341at2"/>
<evidence type="ECO:0000313" key="2">
    <source>
        <dbReference type="Proteomes" id="UP000037931"/>
    </source>
</evidence>
<protein>
    <submittedName>
        <fullName evidence="1">Uncharacterized protein</fullName>
    </submittedName>
</protein>
<gene>
    <name evidence="1" type="ORF">PF66_05320</name>
</gene>
<organism evidence="1 2">
    <name type="scientific">Pseudomonas asplenii</name>
    <dbReference type="NCBI Taxonomy" id="53407"/>
    <lineage>
        <taxon>Bacteria</taxon>
        <taxon>Pseudomonadati</taxon>
        <taxon>Pseudomonadota</taxon>
        <taxon>Gammaproteobacteria</taxon>
        <taxon>Pseudomonadales</taxon>
        <taxon>Pseudomonadaceae</taxon>
        <taxon>Pseudomonas</taxon>
    </lineage>
</organism>
<dbReference type="Proteomes" id="UP000037931">
    <property type="component" value="Unassembled WGS sequence"/>
</dbReference>
<dbReference type="RefSeq" id="WP_054064230.1">
    <property type="nucleotide sequence ID" value="NZ_JSYZ01000023.1"/>
</dbReference>
<comment type="caution">
    <text evidence="1">The sequence shown here is derived from an EMBL/GenBank/DDBJ whole genome shotgun (WGS) entry which is preliminary data.</text>
</comment>
<reference evidence="1 2" key="1">
    <citation type="journal article" date="2015" name="PLoS ONE">
        <title>Rice-Infecting Pseudomonas Genomes Are Highly Accessorized and Harbor Multiple Putative Virulence Mechanisms to Cause Sheath Brown Rot.</title>
        <authorList>
            <person name="Quibod I.L."/>
            <person name="Grande G."/>
            <person name="Oreiro E.G."/>
            <person name="Borja F.N."/>
            <person name="Dossa G.S."/>
            <person name="Mauleon R."/>
            <person name="Cruz C.V."/>
            <person name="Oliva R."/>
        </authorList>
    </citation>
    <scope>NUCLEOTIDE SEQUENCE [LARGE SCALE GENOMIC DNA]</scope>
    <source>
        <strain evidence="1 2">IRRI 6609</strain>
    </source>
</reference>
<sequence length="155" mass="18130">MFNRSDFDQLTVEEKSYCRAIGDCRGLHFVTYPSVAFQYPDSEETIRITRAPKQQGENGLKFWLHAECVDWHHERESYFVGYVSDAKFEAISEAVFNKMVAEQAHYLIAPLKQPLHEPSGFIGALLMYSMKTEFIVSLFAEYEDEYIHFYWDTTS</sequence>
<dbReference type="AlphaFoldDB" id="A0A0M9GD18"/>
<proteinExistence type="predicted"/>
<accession>A0A0M9GD18</accession>
<evidence type="ECO:0000313" key="1">
    <source>
        <dbReference type="EMBL" id="KPA88090.1"/>
    </source>
</evidence>
<dbReference type="PATRIC" id="fig|50340.43.peg.3029"/>